<organism evidence="10 11">
    <name type="scientific">Aquabacterium olei</name>
    <dbReference type="NCBI Taxonomy" id="1296669"/>
    <lineage>
        <taxon>Bacteria</taxon>
        <taxon>Pseudomonadati</taxon>
        <taxon>Pseudomonadota</taxon>
        <taxon>Betaproteobacteria</taxon>
        <taxon>Burkholderiales</taxon>
        <taxon>Aquabacterium</taxon>
    </lineage>
</organism>
<feature type="modified residue" description="4-aspartylphosphate" evidence="6">
    <location>
        <position position="52"/>
    </location>
</feature>
<dbReference type="Pfam" id="PF00486">
    <property type="entry name" value="Trans_reg_C"/>
    <property type="match status" value="1"/>
</dbReference>
<evidence type="ECO:0000256" key="5">
    <source>
        <dbReference type="ARBA" id="ARBA00023163"/>
    </source>
</evidence>
<proteinExistence type="predicted"/>
<evidence type="ECO:0000313" key="10">
    <source>
        <dbReference type="EMBL" id="AWI52819.1"/>
    </source>
</evidence>
<dbReference type="RefSeq" id="WP_109035261.1">
    <property type="nucleotide sequence ID" value="NZ_CP029210.1"/>
</dbReference>
<dbReference type="GO" id="GO:0032993">
    <property type="term" value="C:protein-DNA complex"/>
    <property type="evidence" value="ECO:0007669"/>
    <property type="project" value="TreeGrafter"/>
</dbReference>
<evidence type="ECO:0000259" key="9">
    <source>
        <dbReference type="PROSITE" id="PS51755"/>
    </source>
</evidence>
<name>A0A2U8FP84_9BURK</name>
<dbReference type="GO" id="GO:0005829">
    <property type="term" value="C:cytosol"/>
    <property type="evidence" value="ECO:0007669"/>
    <property type="project" value="TreeGrafter"/>
</dbReference>
<dbReference type="CDD" id="cd00383">
    <property type="entry name" value="trans_reg_C"/>
    <property type="match status" value="1"/>
</dbReference>
<reference evidence="10 11" key="1">
    <citation type="submission" date="2018-05" db="EMBL/GenBank/DDBJ databases">
        <title>complete genome sequence of Aquabacterium olei NBRC 110486.</title>
        <authorList>
            <person name="Tang B."/>
            <person name="Chang J."/>
            <person name="Zhang L."/>
            <person name="Yang H."/>
        </authorList>
    </citation>
    <scope>NUCLEOTIDE SEQUENCE [LARGE SCALE GENOMIC DNA]</scope>
    <source>
        <strain evidence="10 11">NBRC 110486</strain>
    </source>
</reference>
<keyword evidence="11" id="KW-1185">Reference proteome</keyword>
<keyword evidence="5" id="KW-0804">Transcription</keyword>
<sequence>MAHLILLEDEPVLSEELTEFLVSVGHEVTAVASLAAFRRTYSPQTHSIAIIDLGLPDGHGLDLIQSLRAEGHRLGIIVLTARSAMQDKVDGLTGGADHYLPKTADLQEIAATVAALSRRLGVDAKPRWVLTDSPRQLISPGGAVLPLSGQDHTVLHALASSPGYVTREAIVVALGGNYLDYDQRRLDTQMRRLRRKVEETCGLALPVSTLRGTGYRFHDDIDIRP</sequence>
<dbReference type="PANTHER" id="PTHR48111:SF1">
    <property type="entry name" value="TWO-COMPONENT RESPONSE REGULATOR ORR33"/>
    <property type="match status" value="1"/>
</dbReference>
<dbReference type="InterPro" id="IPR011006">
    <property type="entry name" value="CheY-like_superfamily"/>
</dbReference>
<dbReference type="Proteomes" id="UP000244892">
    <property type="component" value="Chromosome"/>
</dbReference>
<evidence type="ECO:0000256" key="4">
    <source>
        <dbReference type="ARBA" id="ARBA00023125"/>
    </source>
</evidence>
<evidence type="ECO:0000259" key="8">
    <source>
        <dbReference type="PROSITE" id="PS50110"/>
    </source>
</evidence>
<dbReference type="PANTHER" id="PTHR48111">
    <property type="entry name" value="REGULATOR OF RPOS"/>
    <property type="match status" value="1"/>
</dbReference>
<protein>
    <submittedName>
        <fullName evidence="10">DNA-binding response regulator</fullName>
    </submittedName>
</protein>
<gene>
    <name evidence="10" type="ORF">DEH84_04835</name>
</gene>
<evidence type="ECO:0000313" key="11">
    <source>
        <dbReference type="Proteomes" id="UP000244892"/>
    </source>
</evidence>
<dbReference type="PROSITE" id="PS51755">
    <property type="entry name" value="OMPR_PHOB"/>
    <property type="match status" value="1"/>
</dbReference>
<dbReference type="SMART" id="SM00862">
    <property type="entry name" value="Trans_reg_C"/>
    <property type="match status" value="1"/>
</dbReference>
<dbReference type="Gene3D" id="1.10.10.10">
    <property type="entry name" value="Winged helix-like DNA-binding domain superfamily/Winged helix DNA-binding domain"/>
    <property type="match status" value="1"/>
</dbReference>
<dbReference type="InterPro" id="IPR036388">
    <property type="entry name" value="WH-like_DNA-bd_sf"/>
</dbReference>
<evidence type="ECO:0000256" key="1">
    <source>
        <dbReference type="ARBA" id="ARBA00022553"/>
    </source>
</evidence>
<dbReference type="InterPro" id="IPR039420">
    <property type="entry name" value="WalR-like"/>
</dbReference>
<keyword evidence="1 6" id="KW-0597">Phosphoprotein</keyword>
<dbReference type="PROSITE" id="PS50110">
    <property type="entry name" value="RESPONSE_REGULATORY"/>
    <property type="match status" value="1"/>
</dbReference>
<keyword evidence="3" id="KW-0805">Transcription regulation</keyword>
<dbReference type="SUPFAM" id="SSF46894">
    <property type="entry name" value="C-terminal effector domain of the bipartite response regulators"/>
    <property type="match status" value="1"/>
</dbReference>
<dbReference type="GO" id="GO:0000976">
    <property type="term" value="F:transcription cis-regulatory region binding"/>
    <property type="evidence" value="ECO:0007669"/>
    <property type="project" value="TreeGrafter"/>
</dbReference>
<feature type="DNA-binding region" description="OmpR/PhoB-type" evidence="7">
    <location>
        <begin position="117"/>
        <end position="219"/>
    </location>
</feature>
<dbReference type="GO" id="GO:0000156">
    <property type="term" value="F:phosphorelay response regulator activity"/>
    <property type="evidence" value="ECO:0007669"/>
    <property type="project" value="TreeGrafter"/>
</dbReference>
<evidence type="ECO:0000256" key="3">
    <source>
        <dbReference type="ARBA" id="ARBA00023015"/>
    </source>
</evidence>
<dbReference type="SUPFAM" id="SSF52172">
    <property type="entry name" value="CheY-like"/>
    <property type="match status" value="1"/>
</dbReference>
<accession>A0A2U8FP84</accession>
<evidence type="ECO:0000256" key="7">
    <source>
        <dbReference type="PROSITE-ProRule" id="PRU01091"/>
    </source>
</evidence>
<dbReference type="OrthoDB" id="9150035at2"/>
<dbReference type="Pfam" id="PF00072">
    <property type="entry name" value="Response_reg"/>
    <property type="match status" value="1"/>
</dbReference>
<evidence type="ECO:0000256" key="2">
    <source>
        <dbReference type="ARBA" id="ARBA00023012"/>
    </source>
</evidence>
<dbReference type="GO" id="GO:0006355">
    <property type="term" value="P:regulation of DNA-templated transcription"/>
    <property type="evidence" value="ECO:0007669"/>
    <property type="project" value="InterPro"/>
</dbReference>
<dbReference type="Gene3D" id="3.40.50.2300">
    <property type="match status" value="1"/>
</dbReference>
<keyword evidence="2" id="KW-0902">Two-component regulatory system</keyword>
<dbReference type="InterPro" id="IPR001867">
    <property type="entry name" value="OmpR/PhoB-type_DNA-bd"/>
</dbReference>
<dbReference type="KEGG" id="aon:DEH84_04835"/>
<feature type="domain" description="OmpR/PhoB-type" evidence="9">
    <location>
        <begin position="117"/>
        <end position="219"/>
    </location>
</feature>
<dbReference type="AlphaFoldDB" id="A0A2U8FP84"/>
<evidence type="ECO:0000256" key="6">
    <source>
        <dbReference type="PROSITE-ProRule" id="PRU00169"/>
    </source>
</evidence>
<dbReference type="EMBL" id="CP029210">
    <property type="protein sequence ID" value="AWI52819.1"/>
    <property type="molecule type" value="Genomic_DNA"/>
</dbReference>
<dbReference type="InterPro" id="IPR001789">
    <property type="entry name" value="Sig_transdc_resp-reg_receiver"/>
</dbReference>
<dbReference type="SMART" id="SM00448">
    <property type="entry name" value="REC"/>
    <property type="match status" value="1"/>
</dbReference>
<feature type="domain" description="Response regulatory" evidence="8">
    <location>
        <begin position="3"/>
        <end position="117"/>
    </location>
</feature>
<dbReference type="InterPro" id="IPR016032">
    <property type="entry name" value="Sig_transdc_resp-reg_C-effctor"/>
</dbReference>
<keyword evidence="4 7" id="KW-0238">DNA-binding</keyword>